<dbReference type="GO" id="GO:0006281">
    <property type="term" value="P:DNA repair"/>
    <property type="evidence" value="ECO:0007669"/>
    <property type="project" value="UniProtKB-KW"/>
</dbReference>
<keyword evidence="15" id="KW-0233">DNA recombination</keyword>
<feature type="domain" description="ATP-dependent DNA ligase family profile" evidence="22">
    <location>
        <begin position="311"/>
        <end position="437"/>
    </location>
</feature>
<dbReference type="InterPro" id="IPR014146">
    <property type="entry name" value="LigD_ligase_dom"/>
</dbReference>
<dbReference type="NCBIfam" id="TIGR02778">
    <property type="entry name" value="ligD_pol"/>
    <property type="match status" value="1"/>
</dbReference>
<dbReference type="Pfam" id="PF21686">
    <property type="entry name" value="LigD_Prim-Pol"/>
    <property type="match status" value="1"/>
</dbReference>
<evidence type="ECO:0000256" key="14">
    <source>
        <dbReference type="ARBA" id="ARBA00023125"/>
    </source>
</evidence>
<protein>
    <recommendedName>
        <fullName evidence="2">DNA ligase (ATP)</fullName>
        <ecNumber evidence="2">6.5.1.1</ecNumber>
    </recommendedName>
    <alternativeName>
        <fullName evidence="19">NHEJ DNA polymerase</fullName>
    </alternativeName>
</protein>
<dbReference type="CDD" id="cd04862">
    <property type="entry name" value="PaeLigD_Pol_like"/>
    <property type="match status" value="1"/>
</dbReference>
<dbReference type="Gene3D" id="3.30.1490.70">
    <property type="match status" value="1"/>
</dbReference>
<evidence type="ECO:0000256" key="8">
    <source>
        <dbReference type="ARBA" id="ARBA00022741"/>
    </source>
</evidence>
<dbReference type="InterPro" id="IPR012310">
    <property type="entry name" value="DNA_ligase_ATP-dep_cent"/>
</dbReference>
<evidence type="ECO:0000313" key="24">
    <source>
        <dbReference type="EMBL" id="MCS5712041.1"/>
    </source>
</evidence>
<dbReference type="Gene3D" id="3.90.920.10">
    <property type="entry name" value="DNA primase, PRIM domain"/>
    <property type="match status" value="1"/>
</dbReference>
<keyword evidence="16" id="KW-0234">DNA repair</keyword>
<dbReference type="NCBIfam" id="TIGR02777">
    <property type="entry name" value="LigD_PE_dom"/>
    <property type="match status" value="1"/>
</dbReference>
<evidence type="ECO:0000256" key="6">
    <source>
        <dbReference type="ARBA" id="ARBA00022722"/>
    </source>
</evidence>
<sequence>MASLQHYHQKRRFSQTPEPKGKRSHKKDYANHFVVQMHAASHLHYDFRLEHQGVLKSWAVPKGPSLDPQVKRLAVQVEDHPIEYKDFEGVIPKGEYGGGTVMIWDQGSWEEIDDGKNLNTGALTFSLHGEKLKGKWKLIRIKDDPKNWLLIKAKDEEACSQNNYNIVEEEPLSVITGRTLTEIQNEADAVWSSNKKSKKKSYSLPKKELALLEKKKIPKTIKPQLATLVDKPPEGNDWIHEMKFDGYRLLVIMNHDVKLITRGQQNWTDKFQRLEKEIAKLRLTDTVLDGELVAVDNNGLPNFQLLQNSIKENDNSPLFYYVFDILYYQGYDLTNLALGKRKEILAKIIPDNHPMIRFSDHIQGNGKTVFKKAEKLGFEGIVSKNIHSSYLQKRTKSWLKIKVNQRQEFIVGGFTKPEGERNYIGALLLGQYDKKGNLQYCGRVGTGFTQASLKELYTLFEENMAKQSPFLHKPPASDVLSWLKPNLLVEVEFKEWTEEGLLRHASFKGVRSDKDSTQVIKETPDIVYPLTHPDKILYPKDKITKQDIAQYYQAIQQWILPYLCNRPLNLLRCPEGIEGQHFYQKHMLNKKGDNLNTITIQEKSKKSNYIYIEDIAGLIQLVQMNVLEIHPWGCRIDNIDKPDYLTFDLDPGEDVTWKMVVKAAFQIKDELESLALQTFIKTTGGKGLHIVIPVARRYDWETVMHFSQTFARYLTLKYPQAYIDNMSKAKRKGKIFIDYLRNHRGATAIGAYSLRARDRAPISTPLSWEELSPKIHSDHYTLRNIQKRLDKLAQDPWQAFFSIKQKLPGIDELKEE</sequence>
<evidence type="ECO:0000259" key="22">
    <source>
        <dbReference type="PROSITE" id="PS50160"/>
    </source>
</evidence>
<dbReference type="Pfam" id="PF01068">
    <property type="entry name" value="DNA_ligase_A_M"/>
    <property type="match status" value="1"/>
</dbReference>
<evidence type="ECO:0000256" key="1">
    <source>
        <dbReference type="ARBA" id="ARBA00001936"/>
    </source>
</evidence>
<evidence type="ECO:0000256" key="15">
    <source>
        <dbReference type="ARBA" id="ARBA00023172"/>
    </source>
</evidence>
<dbReference type="GO" id="GO:0006310">
    <property type="term" value="P:DNA recombination"/>
    <property type="evidence" value="ECO:0007669"/>
    <property type="project" value="UniProtKB-KW"/>
</dbReference>
<dbReference type="GO" id="GO:0003677">
    <property type="term" value="F:DNA binding"/>
    <property type="evidence" value="ECO:0007669"/>
    <property type="project" value="UniProtKB-KW"/>
</dbReference>
<evidence type="ECO:0000256" key="5">
    <source>
        <dbReference type="ARBA" id="ARBA00022695"/>
    </source>
</evidence>
<dbReference type="Gene3D" id="2.40.50.140">
    <property type="entry name" value="Nucleic acid-binding proteins"/>
    <property type="match status" value="1"/>
</dbReference>
<evidence type="ECO:0000256" key="2">
    <source>
        <dbReference type="ARBA" id="ARBA00012727"/>
    </source>
</evidence>
<reference evidence="24" key="3">
    <citation type="submission" date="2021-06" db="EMBL/GenBank/DDBJ databases">
        <title>Genomic Description and Analysis of Intracellular Bacteria, Candidatus Berkiella cookevillensis and Candidatus Berkiella aquae.</title>
        <authorList>
            <person name="Kidane D.T."/>
            <person name="Mehari Y.T."/>
            <person name="Rice F.C."/>
            <person name="Arivett B.A."/>
            <person name="Farone A.L."/>
            <person name="Berk S.G."/>
            <person name="Farone M.B."/>
        </authorList>
    </citation>
    <scope>NUCLEOTIDE SEQUENCE</scope>
    <source>
        <strain evidence="24">HT99</strain>
    </source>
</reference>
<dbReference type="GO" id="GO:0003887">
    <property type="term" value="F:DNA-directed DNA polymerase activity"/>
    <property type="evidence" value="ECO:0007669"/>
    <property type="project" value="UniProtKB-KW"/>
</dbReference>
<reference evidence="23" key="1">
    <citation type="submission" date="2015-09" db="EMBL/GenBank/DDBJ databases">
        <title>Draft Genome Sequences of Two Novel Amoeba-resistant Intranuclear Bacteria, Candidatus Berkiella cookevillensis and Candidatus Berkiella aquae.</title>
        <authorList>
            <person name="Mehari Y.T."/>
            <person name="Arivett B.A."/>
            <person name="Farone A.L."/>
            <person name="Gunderson J.H."/>
            <person name="Farone M.B."/>
        </authorList>
    </citation>
    <scope>NUCLEOTIDE SEQUENCE [LARGE SCALE GENOMIC DNA]</scope>
    <source>
        <strain evidence="23">HT99</strain>
    </source>
</reference>
<comment type="catalytic activity">
    <reaction evidence="20">
        <text>ATP + (deoxyribonucleotide)n-3'-hydroxyl + 5'-phospho-(deoxyribonucleotide)m = (deoxyribonucleotide)n+m + AMP + diphosphate.</text>
        <dbReference type="EC" id="6.5.1.1"/>
    </reaction>
</comment>
<dbReference type="InterPro" id="IPR052171">
    <property type="entry name" value="NHEJ_LigD"/>
</dbReference>
<keyword evidence="25" id="KW-1185">Reference proteome</keyword>
<dbReference type="PROSITE" id="PS50160">
    <property type="entry name" value="DNA_LIGASE_A3"/>
    <property type="match status" value="1"/>
</dbReference>
<dbReference type="GO" id="GO:0046872">
    <property type="term" value="F:metal ion binding"/>
    <property type="evidence" value="ECO:0007669"/>
    <property type="project" value="UniProtKB-KW"/>
</dbReference>
<evidence type="ECO:0000256" key="19">
    <source>
        <dbReference type="ARBA" id="ARBA00029943"/>
    </source>
</evidence>
<keyword evidence="4" id="KW-0808">Transferase</keyword>
<evidence type="ECO:0000256" key="16">
    <source>
        <dbReference type="ARBA" id="ARBA00023204"/>
    </source>
</evidence>
<dbReference type="STRING" id="295108.HT99x_00132"/>
<evidence type="ECO:0000256" key="18">
    <source>
        <dbReference type="ARBA" id="ARBA00023268"/>
    </source>
</evidence>
<dbReference type="InterPro" id="IPR012309">
    <property type="entry name" value="DNA_ligase_ATP-dep_C"/>
</dbReference>
<comment type="cofactor">
    <cofactor evidence="1">
        <name>Mn(2+)</name>
        <dbReference type="ChEBI" id="CHEBI:29035"/>
    </cofactor>
</comment>
<dbReference type="PATRIC" id="fig|1590043.3.peg.134"/>
<evidence type="ECO:0000256" key="7">
    <source>
        <dbReference type="ARBA" id="ARBA00022723"/>
    </source>
</evidence>
<keyword evidence="9" id="KW-0227">DNA damage</keyword>
<evidence type="ECO:0000256" key="4">
    <source>
        <dbReference type="ARBA" id="ARBA00022679"/>
    </source>
</evidence>
<keyword evidence="14" id="KW-0238">DNA-binding</keyword>
<dbReference type="OrthoDB" id="9802472at2"/>
<keyword evidence="17" id="KW-0464">Manganese</keyword>
<dbReference type="SUPFAM" id="SSF50249">
    <property type="entry name" value="Nucleic acid-binding proteins"/>
    <property type="match status" value="1"/>
</dbReference>
<keyword evidence="18" id="KW-0511">Multifunctional enzyme</keyword>
<dbReference type="CDD" id="cd07971">
    <property type="entry name" value="OBF_DNA_ligase_LigD"/>
    <property type="match status" value="1"/>
</dbReference>
<keyword evidence="10" id="KW-0378">Hydrolase</keyword>
<name>A0A0Q9YXV5_9GAMM</name>
<keyword evidence="13" id="KW-0239">DNA-directed DNA polymerase</keyword>
<comment type="caution">
    <text evidence="23">The sequence shown here is derived from an EMBL/GenBank/DDBJ whole genome shotgun (WGS) entry which is preliminary data.</text>
</comment>
<gene>
    <name evidence="23" type="primary">ykoU</name>
    <name evidence="24" type="synonym">ligD</name>
    <name evidence="23" type="ORF">HT99x_00132</name>
    <name evidence="24" type="ORF">HT99x_011410</name>
</gene>
<dbReference type="SUPFAM" id="SSF56091">
    <property type="entry name" value="DNA ligase/mRNA capping enzyme, catalytic domain"/>
    <property type="match status" value="1"/>
</dbReference>
<evidence type="ECO:0000256" key="21">
    <source>
        <dbReference type="SAM" id="MobiDB-lite"/>
    </source>
</evidence>
<evidence type="ECO:0000256" key="11">
    <source>
        <dbReference type="ARBA" id="ARBA00022839"/>
    </source>
</evidence>
<dbReference type="RefSeq" id="WP_075065067.1">
    <property type="nucleotide sequence ID" value="NZ_LKAJ02000001.1"/>
</dbReference>
<dbReference type="InterPro" id="IPR033651">
    <property type="entry name" value="PaeLigD_Pol-like"/>
</dbReference>
<dbReference type="AlphaFoldDB" id="A0A0Q9YXV5"/>
<dbReference type="NCBIfam" id="TIGR02776">
    <property type="entry name" value="NHEJ_ligase_prk"/>
    <property type="match status" value="1"/>
</dbReference>
<evidence type="ECO:0000313" key="23">
    <source>
        <dbReference type="EMBL" id="KRG22594.1"/>
    </source>
</evidence>
<evidence type="ECO:0000256" key="17">
    <source>
        <dbReference type="ARBA" id="ARBA00023211"/>
    </source>
</evidence>
<evidence type="ECO:0000256" key="13">
    <source>
        <dbReference type="ARBA" id="ARBA00022932"/>
    </source>
</evidence>
<dbReference type="Pfam" id="PF04679">
    <property type="entry name" value="DNA_ligase_A_C"/>
    <property type="match status" value="1"/>
</dbReference>
<dbReference type="PANTHER" id="PTHR42705:SF2">
    <property type="entry name" value="BIFUNCTIONAL NON-HOMOLOGOUS END JOINING PROTEIN LIGD"/>
    <property type="match status" value="1"/>
</dbReference>
<dbReference type="InterPro" id="IPR012340">
    <property type="entry name" value="NA-bd_OB-fold"/>
</dbReference>
<evidence type="ECO:0000256" key="3">
    <source>
        <dbReference type="ARBA" id="ARBA00022598"/>
    </source>
</evidence>
<dbReference type="InterPro" id="IPR014143">
    <property type="entry name" value="NHEJ_ligase_prk"/>
</dbReference>
<keyword evidence="11" id="KW-0269">Exonuclease</keyword>
<dbReference type="CDD" id="cd07906">
    <property type="entry name" value="Adenylation_DNA_ligase_LigD_LigC"/>
    <property type="match status" value="1"/>
</dbReference>
<evidence type="ECO:0000256" key="9">
    <source>
        <dbReference type="ARBA" id="ARBA00022763"/>
    </source>
</evidence>
<evidence type="ECO:0000256" key="12">
    <source>
        <dbReference type="ARBA" id="ARBA00022840"/>
    </source>
</evidence>
<dbReference type="GO" id="GO:0004527">
    <property type="term" value="F:exonuclease activity"/>
    <property type="evidence" value="ECO:0007669"/>
    <property type="project" value="UniProtKB-KW"/>
</dbReference>
<keyword evidence="3 23" id="KW-0436">Ligase</keyword>
<keyword evidence="5" id="KW-0548">Nucleotidyltransferase</keyword>
<dbReference type="EMBL" id="LKAJ01000001">
    <property type="protein sequence ID" value="KRG22594.1"/>
    <property type="molecule type" value="Genomic_DNA"/>
</dbReference>
<reference evidence="24" key="2">
    <citation type="journal article" date="2016" name="Genome Announc.">
        <title>Draft Genome Sequences of Two Novel Amoeba-Resistant Intranuclear Bacteria, 'Candidatus Berkiella cookevillensis' and 'Candidatus Berkiella aquae'.</title>
        <authorList>
            <person name="Mehari Y.T."/>
            <person name="Arivett B.A."/>
            <person name="Farone A.L."/>
            <person name="Gunderson J.H."/>
            <person name="Farone M.B."/>
        </authorList>
    </citation>
    <scope>NUCLEOTIDE SEQUENCE</scope>
    <source>
        <strain evidence="24">HT99</strain>
    </source>
</reference>
<keyword evidence="8" id="KW-0547">Nucleotide-binding</keyword>
<keyword evidence="7" id="KW-0479">Metal-binding</keyword>
<dbReference type="EC" id="6.5.1.1" evidence="2"/>
<accession>A0A0Q9YXV5</accession>
<dbReference type="InterPro" id="IPR014144">
    <property type="entry name" value="LigD_PE_domain"/>
</dbReference>
<dbReference type="EMBL" id="LKAJ02000001">
    <property type="protein sequence ID" value="MCS5712041.1"/>
    <property type="molecule type" value="Genomic_DNA"/>
</dbReference>
<dbReference type="Pfam" id="PF13298">
    <property type="entry name" value="LigD_N"/>
    <property type="match status" value="1"/>
</dbReference>
<evidence type="ECO:0000256" key="10">
    <source>
        <dbReference type="ARBA" id="ARBA00022801"/>
    </source>
</evidence>
<dbReference type="InterPro" id="IPR014145">
    <property type="entry name" value="LigD_pol_dom"/>
</dbReference>
<keyword evidence="12" id="KW-0067">ATP-binding</keyword>
<evidence type="ECO:0000313" key="25">
    <source>
        <dbReference type="Proteomes" id="UP000051497"/>
    </source>
</evidence>
<dbReference type="GO" id="GO:0003910">
    <property type="term" value="F:DNA ligase (ATP) activity"/>
    <property type="evidence" value="ECO:0007669"/>
    <property type="project" value="UniProtKB-EC"/>
</dbReference>
<keyword evidence="6" id="KW-0540">Nuclease</keyword>
<dbReference type="NCBIfam" id="TIGR02779">
    <property type="entry name" value="NHEJ_ligase_lig"/>
    <property type="match status" value="1"/>
</dbReference>
<dbReference type="PANTHER" id="PTHR42705">
    <property type="entry name" value="BIFUNCTIONAL NON-HOMOLOGOUS END JOINING PROTEIN LIGD"/>
    <property type="match status" value="1"/>
</dbReference>
<dbReference type="Proteomes" id="UP000051497">
    <property type="component" value="Unassembled WGS sequence"/>
</dbReference>
<dbReference type="Gene3D" id="3.30.470.30">
    <property type="entry name" value="DNA ligase/mRNA capping enzyme"/>
    <property type="match status" value="1"/>
</dbReference>
<organism evidence="23">
    <name type="scientific">Candidatus Berkiella aquae</name>
    <dbReference type="NCBI Taxonomy" id="295108"/>
    <lineage>
        <taxon>Bacteria</taxon>
        <taxon>Pseudomonadati</taxon>
        <taxon>Pseudomonadota</taxon>
        <taxon>Gammaproteobacteria</taxon>
        <taxon>Candidatus Berkiellales</taxon>
        <taxon>Candidatus Berkiellaceae</taxon>
        <taxon>Candidatus Berkiella</taxon>
    </lineage>
</organism>
<feature type="region of interest" description="Disordered" evidence="21">
    <location>
        <begin position="1"/>
        <end position="26"/>
    </location>
</feature>
<evidence type="ECO:0000256" key="20">
    <source>
        <dbReference type="ARBA" id="ARBA00034003"/>
    </source>
</evidence>
<dbReference type="GO" id="GO:0005524">
    <property type="term" value="F:ATP binding"/>
    <property type="evidence" value="ECO:0007669"/>
    <property type="project" value="UniProtKB-KW"/>
</dbReference>
<proteinExistence type="predicted"/>